<keyword evidence="3 11" id="KW-0813">Transport</keyword>
<gene>
    <name evidence="13" type="ORF">ACHHYP_04038</name>
</gene>
<accession>A0A1V9Z2C8</accession>
<comment type="caution">
    <text evidence="13">The sequence shown here is derived from an EMBL/GenBank/DDBJ whole genome shotgun (WGS) entry which is preliminary data.</text>
</comment>
<dbReference type="SUPFAM" id="SSF103506">
    <property type="entry name" value="Mitochondrial carrier"/>
    <property type="match status" value="1"/>
</dbReference>
<feature type="transmembrane region" description="Helical" evidence="12">
    <location>
        <begin position="205"/>
        <end position="224"/>
    </location>
</feature>
<feature type="transmembrane region" description="Helical" evidence="12">
    <location>
        <begin position="171"/>
        <end position="189"/>
    </location>
</feature>
<name>A0A1V9Z2C8_ACHHY</name>
<organism evidence="13 14">
    <name type="scientific">Achlya hypogyna</name>
    <name type="common">Oomycete</name>
    <name type="synonym">Protoachlya hypogyna</name>
    <dbReference type="NCBI Taxonomy" id="1202772"/>
    <lineage>
        <taxon>Eukaryota</taxon>
        <taxon>Sar</taxon>
        <taxon>Stramenopiles</taxon>
        <taxon>Oomycota</taxon>
        <taxon>Saprolegniomycetes</taxon>
        <taxon>Saprolegniales</taxon>
        <taxon>Achlyaceae</taxon>
        <taxon>Achlya</taxon>
    </lineage>
</organism>
<keyword evidence="4 10" id="KW-0812">Transmembrane</keyword>
<evidence type="ECO:0000256" key="8">
    <source>
        <dbReference type="ARBA" id="ARBA00023128"/>
    </source>
</evidence>
<evidence type="ECO:0000256" key="3">
    <source>
        <dbReference type="ARBA" id="ARBA00022448"/>
    </source>
</evidence>
<evidence type="ECO:0000256" key="2">
    <source>
        <dbReference type="ARBA" id="ARBA00006375"/>
    </source>
</evidence>
<keyword evidence="5" id="KW-0677">Repeat</keyword>
<evidence type="ECO:0000256" key="11">
    <source>
        <dbReference type="RuleBase" id="RU000488"/>
    </source>
</evidence>
<dbReference type="InterPro" id="IPR018108">
    <property type="entry name" value="MCP_transmembrane"/>
</dbReference>
<feature type="repeat" description="Solcar" evidence="10">
    <location>
        <begin position="12"/>
        <end position="95"/>
    </location>
</feature>
<dbReference type="EMBL" id="JNBR01000480">
    <property type="protein sequence ID" value="OQR92131.1"/>
    <property type="molecule type" value="Genomic_DNA"/>
</dbReference>
<evidence type="ECO:0000256" key="6">
    <source>
        <dbReference type="ARBA" id="ARBA00022792"/>
    </source>
</evidence>
<dbReference type="InterPro" id="IPR023395">
    <property type="entry name" value="MCP_dom_sf"/>
</dbReference>
<proteinExistence type="inferred from homology"/>
<evidence type="ECO:0000256" key="1">
    <source>
        <dbReference type="ARBA" id="ARBA00004448"/>
    </source>
</evidence>
<evidence type="ECO:0000256" key="9">
    <source>
        <dbReference type="ARBA" id="ARBA00023136"/>
    </source>
</evidence>
<keyword evidence="9 10" id="KW-0472">Membrane</keyword>
<dbReference type="PROSITE" id="PS50920">
    <property type="entry name" value="SOLCAR"/>
    <property type="match status" value="3"/>
</dbReference>
<reference evidence="13 14" key="1">
    <citation type="journal article" date="2014" name="Genome Biol. Evol.">
        <title>The secreted proteins of Achlya hypogyna and Thraustotheca clavata identify the ancestral oomycete secretome and reveal gene acquisitions by horizontal gene transfer.</title>
        <authorList>
            <person name="Misner I."/>
            <person name="Blouin N."/>
            <person name="Leonard G."/>
            <person name="Richards T.A."/>
            <person name="Lane C.E."/>
        </authorList>
    </citation>
    <scope>NUCLEOTIDE SEQUENCE [LARGE SCALE GENOMIC DNA]</scope>
    <source>
        <strain evidence="13 14">ATCC 48635</strain>
    </source>
</reference>
<evidence type="ECO:0000256" key="7">
    <source>
        <dbReference type="ARBA" id="ARBA00022989"/>
    </source>
</evidence>
<dbReference type="Proteomes" id="UP000243579">
    <property type="component" value="Unassembled WGS sequence"/>
</dbReference>
<evidence type="ECO:0000256" key="12">
    <source>
        <dbReference type="SAM" id="Phobius"/>
    </source>
</evidence>
<evidence type="ECO:0000313" key="13">
    <source>
        <dbReference type="EMBL" id="OQR92131.1"/>
    </source>
</evidence>
<feature type="repeat" description="Solcar" evidence="10">
    <location>
        <begin position="208"/>
        <end position="298"/>
    </location>
</feature>
<dbReference type="PANTHER" id="PTHR45760:SF2">
    <property type="entry name" value="FI19922P1-RELATED"/>
    <property type="match status" value="1"/>
</dbReference>
<comment type="similarity">
    <text evidence="2 11">Belongs to the mitochondrial carrier (TC 2.A.29) family.</text>
</comment>
<evidence type="ECO:0000313" key="14">
    <source>
        <dbReference type="Proteomes" id="UP000243579"/>
    </source>
</evidence>
<protein>
    <submittedName>
        <fullName evidence="13">Inorganic diphosphatase</fullName>
    </submittedName>
</protein>
<keyword evidence="14" id="KW-1185">Reference proteome</keyword>
<dbReference type="PANTHER" id="PTHR45760">
    <property type="entry name" value="FI19922P1-RELATED"/>
    <property type="match status" value="1"/>
</dbReference>
<dbReference type="GO" id="GO:0005743">
    <property type="term" value="C:mitochondrial inner membrane"/>
    <property type="evidence" value="ECO:0007669"/>
    <property type="project" value="UniProtKB-SubCell"/>
</dbReference>
<comment type="subcellular location">
    <subcellularLocation>
        <location evidence="1">Mitochondrion inner membrane</location>
        <topology evidence="1">Multi-pass membrane protein</topology>
    </subcellularLocation>
</comment>
<dbReference type="GO" id="GO:1990542">
    <property type="term" value="P:mitochondrial transmembrane transport"/>
    <property type="evidence" value="ECO:0007669"/>
    <property type="project" value="InterPro"/>
</dbReference>
<feature type="transmembrane region" description="Helical" evidence="12">
    <location>
        <begin position="107"/>
        <end position="126"/>
    </location>
</feature>
<evidence type="ECO:0000256" key="10">
    <source>
        <dbReference type="PROSITE-ProRule" id="PRU00282"/>
    </source>
</evidence>
<feature type="transmembrane region" description="Helical" evidence="12">
    <location>
        <begin position="67"/>
        <end position="87"/>
    </location>
</feature>
<keyword evidence="6" id="KW-0999">Mitochondrion inner membrane</keyword>
<feature type="repeat" description="Solcar" evidence="10">
    <location>
        <begin position="105"/>
        <end position="195"/>
    </location>
</feature>
<keyword evidence="8" id="KW-0496">Mitochondrion</keyword>
<dbReference type="OrthoDB" id="250329at2759"/>
<dbReference type="Pfam" id="PF00153">
    <property type="entry name" value="Mito_carr"/>
    <property type="match status" value="3"/>
</dbReference>
<dbReference type="Gene3D" id="1.50.40.10">
    <property type="entry name" value="Mitochondrial carrier domain"/>
    <property type="match status" value="2"/>
</dbReference>
<feature type="transmembrane region" description="Helical" evidence="12">
    <location>
        <begin position="12"/>
        <end position="32"/>
    </location>
</feature>
<evidence type="ECO:0000256" key="4">
    <source>
        <dbReference type="ARBA" id="ARBA00022692"/>
    </source>
</evidence>
<dbReference type="AlphaFoldDB" id="A0A1V9Z2C8"/>
<dbReference type="InterPro" id="IPR045315">
    <property type="entry name" value="Mtm1-like"/>
</dbReference>
<keyword evidence="7 12" id="KW-1133">Transmembrane helix</keyword>
<sequence length="303" mass="32916">MGTAAGDSAQPASMAATMLGSAMAGILGRVVCHPMDMAKANLQVHGQYRGAWHVITSTLHAEGVRGLYKGFGVIVLGSAPATCLYVTSYEESKKWLLQYPVMQTSPFLSSFTAGIFAEAFSCVFWVPIDVVKERMQVQRTHQAGAYKNTWHALQTIARTEGLRGMYKGKRYGATMWSFGPYSALFFVAYEQNKAAAQRLHATDNVPFASLLLCSVSASAAAAFLTNPLDLVKLRLQVERFQSAQSQAAPKYSNTLQGLQRILAEDGIRGLWKGAGARVAFQAPLTGITIAIYEKCKELVANFV</sequence>
<evidence type="ECO:0000256" key="5">
    <source>
        <dbReference type="ARBA" id="ARBA00022737"/>
    </source>
</evidence>